<name>A0A8J7QMQ3_9BACT</name>
<evidence type="ECO:0000313" key="2">
    <source>
        <dbReference type="Proteomes" id="UP000664417"/>
    </source>
</evidence>
<dbReference type="RefSeq" id="WP_207860790.1">
    <property type="nucleotide sequence ID" value="NZ_JAFREP010000019.1"/>
</dbReference>
<dbReference type="PANTHER" id="PTHR40053">
    <property type="entry name" value="SPORULATION-CONTROL PROTEIN SPO0M"/>
    <property type="match status" value="1"/>
</dbReference>
<dbReference type="Pfam" id="PF07070">
    <property type="entry name" value="Spo0M"/>
    <property type="match status" value="1"/>
</dbReference>
<dbReference type="EMBL" id="JAFREP010000019">
    <property type="protein sequence ID" value="MBO1320830.1"/>
    <property type="molecule type" value="Genomic_DNA"/>
</dbReference>
<accession>A0A8J7QMQ3</accession>
<dbReference type="AlphaFoldDB" id="A0A8J7QMQ3"/>
<reference evidence="1" key="1">
    <citation type="submission" date="2021-03" db="EMBL/GenBank/DDBJ databases">
        <authorList>
            <person name="Wang G."/>
        </authorList>
    </citation>
    <scope>NUCLEOTIDE SEQUENCE</scope>
    <source>
        <strain evidence="1">KCTC 12899</strain>
    </source>
</reference>
<sequence>MSFFKKVFSKVGIGAAKVDTILDRDLYRVGEPIDAIVKIKGGSVEQQIDALYFSMHCNYIGERENSEGEEVDVTRTATIDQFKLGESMLIQPGEEIELAVDMEVPLDAPLTFGRTKVWLKTGLDIKAAVDPGDRDYFQIQPDHMQANVFQALEDLGFQMHEAECEEASRWNSRLPFLQEFEFKPISGPYYRRLDEIEIVFNHGGDHLEVLMEIDRRARGFSGFLAEAMNRDETKTRFTISDEHPGEVLEIIQHIIDDNI</sequence>
<evidence type="ECO:0000313" key="1">
    <source>
        <dbReference type="EMBL" id="MBO1320830.1"/>
    </source>
</evidence>
<dbReference type="Proteomes" id="UP000664417">
    <property type="component" value="Unassembled WGS sequence"/>
</dbReference>
<dbReference type="InterPro" id="IPR009776">
    <property type="entry name" value="Spore_0_M"/>
</dbReference>
<proteinExistence type="predicted"/>
<protein>
    <submittedName>
        <fullName evidence="1">Sporulation protein</fullName>
    </submittedName>
</protein>
<organism evidence="1 2">
    <name type="scientific">Acanthopleuribacter pedis</name>
    <dbReference type="NCBI Taxonomy" id="442870"/>
    <lineage>
        <taxon>Bacteria</taxon>
        <taxon>Pseudomonadati</taxon>
        <taxon>Acidobacteriota</taxon>
        <taxon>Holophagae</taxon>
        <taxon>Acanthopleuribacterales</taxon>
        <taxon>Acanthopleuribacteraceae</taxon>
        <taxon>Acanthopleuribacter</taxon>
    </lineage>
</organism>
<gene>
    <name evidence="1" type="ORF">J3U88_20295</name>
</gene>
<dbReference type="PANTHER" id="PTHR40053:SF1">
    <property type="entry name" value="SPORULATION-CONTROL PROTEIN SPO0M"/>
    <property type="match status" value="1"/>
</dbReference>
<keyword evidence="2" id="KW-1185">Reference proteome</keyword>
<comment type="caution">
    <text evidence="1">The sequence shown here is derived from an EMBL/GenBank/DDBJ whole genome shotgun (WGS) entry which is preliminary data.</text>
</comment>